<comment type="caution">
    <text evidence="3">The sequence shown here is derived from an EMBL/GenBank/DDBJ whole genome shotgun (WGS) entry which is preliminary data.</text>
</comment>
<feature type="transmembrane region" description="Helical" evidence="2">
    <location>
        <begin position="164"/>
        <end position="185"/>
    </location>
</feature>
<feature type="transmembrane region" description="Helical" evidence="2">
    <location>
        <begin position="45"/>
        <end position="63"/>
    </location>
</feature>
<dbReference type="OrthoDB" id="4229605at2"/>
<dbReference type="InterPro" id="IPR011701">
    <property type="entry name" value="MFS"/>
</dbReference>
<feature type="transmembrane region" description="Helical" evidence="2">
    <location>
        <begin position="245"/>
        <end position="262"/>
    </location>
</feature>
<feature type="transmembrane region" description="Helical" evidence="2">
    <location>
        <begin position="137"/>
        <end position="158"/>
    </location>
</feature>
<keyword evidence="4" id="KW-1185">Reference proteome</keyword>
<dbReference type="Proteomes" id="UP000295444">
    <property type="component" value="Unassembled WGS sequence"/>
</dbReference>
<feature type="transmembrane region" description="Helical" evidence="2">
    <location>
        <begin position="269"/>
        <end position="287"/>
    </location>
</feature>
<dbReference type="GO" id="GO:0022857">
    <property type="term" value="F:transmembrane transporter activity"/>
    <property type="evidence" value="ECO:0007669"/>
    <property type="project" value="InterPro"/>
</dbReference>
<feature type="transmembrane region" description="Helical" evidence="2">
    <location>
        <begin position="75"/>
        <end position="93"/>
    </location>
</feature>
<dbReference type="PANTHER" id="PTHR23542:SF1">
    <property type="entry name" value="MAJOR FACILITATOR SUPERFAMILY (MFS) PROFILE DOMAIN-CONTAINING PROTEIN"/>
    <property type="match status" value="1"/>
</dbReference>
<accession>A0A4V3D089</accession>
<dbReference type="RefSeq" id="WP_133847686.1">
    <property type="nucleotide sequence ID" value="NZ_SNXZ01000001.1"/>
</dbReference>
<dbReference type="SUPFAM" id="SSF103473">
    <property type="entry name" value="MFS general substrate transporter"/>
    <property type="match status" value="1"/>
</dbReference>
<dbReference type="EMBL" id="SNXZ01000001">
    <property type="protein sequence ID" value="TDQ04835.1"/>
    <property type="molecule type" value="Genomic_DNA"/>
</dbReference>
<dbReference type="Pfam" id="PF07690">
    <property type="entry name" value="MFS_1"/>
    <property type="match status" value="1"/>
</dbReference>
<evidence type="ECO:0000256" key="2">
    <source>
        <dbReference type="SAM" id="Phobius"/>
    </source>
</evidence>
<evidence type="ECO:0000313" key="3">
    <source>
        <dbReference type="EMBL" id="TDQ04835.1"/>
    </source>
</evidence>
<dbReference type="PANTHER" id="PTHR23542">
    <property type="match status" value="1"/>
</dbReference>
<reference evidence="3 4" key="1">
    <citation type="submission" date="2019-03" db="EMBL/GenBank/DDBJ databases">
        <title>Genomic Encyclopedia of Type Strains, Phase IV (KMG-IV): sequencing the most valuable type-strain genomes for metagenomic binning, comparative biology and taxonomic classification.</title>
        <authorList>
            <person name="Goeker M."/>
        </authorList>
    </citation>
    <scope>NUCLEOTIDE SEQUENCE [LARGE SCALE GENOMIC DNA]</scope>
    <source>
        <strain evidence="3 4">DSM 45361</strain>
    </source>
</reference>
<keyword evidence="2" id="KW-0472">Membrane</keyword>
<gene>
    <name evidence="3" type="ORF">EV186_101793</name>
</gene>
<sequence>MQRYRRLFAIRGVPSTVLLMVLARVPSAGAGMALTLHVAVGMGRGYAAAGTVGAAATVGIALGGPMMGRVVDKYGLRRMLVITTIGEAAFWFSAPAMPYVLLLVSGFACGIVAMPAMSIGRQTMTALVPEADRRTALSLDSIGVELTFMMGPALAVLVCTQFSTVTALYAVGGATTASGLALYLINPPMRADHEREEQSPPRRSWLTPRFAAVLLGAVGVVFVLAGHEVALVAALRGNDQLDWTGIVIIAMCLASALGGVVYGSLRRSVGLLPLLVLLAALTVPIGVFGSQWWVLALMLAPANFACAPAITSTGEQVSRLAPAGARGEAMGLQGSAFTLGAAIGSPLIGLVVDHAPAGWGFAVAGLGGLVLAALAFGLSRFGSRPRSRPPLAPRPGDALAEPAPSG</sequence>
<evidence type="ECO:0000256" key="1">
    <source>
        <dbReference type="SAM" id="MobiDB-lite"/>
    </source>
</evidence>
<organism evidence="3 4">
    <name type="scientific">Labedaea rhizosphaerae</name>
    <dbReference type="NCBI Taxonomy" id="598644"/>
    <lineage>
        <taxon>Bacteria</taxon>
        <taxon>Bacillati</taxon>
        <taxon>Actinomycetota</taxon>
        <taxon>Actinomycetes</taxon>
        <taxon>Pseudonocardiales</taxon>
        <taxon>Pseudonocardiaceae</taxon>
        <taxon>Labedaea</taxon>
    </lineage>
</organism>
<keyword evidence="2" id="KW-1133">Transmembrane helix</keyword>
<dbReference type="InterPro" id="IPR036259">
    <property type="entry name" value="MFS_trans_sf"/>
</dbReference>
<dbReference type="AlphaFoldDB" id="A0A4V3D089"/>
<feature type="transmembrane region" description="Helical" evidence="2">
    <location>
        <begin position="206"/>
        <end position="225"/>
    </location>
</feature>
<dbReference type="Gene3D" id="1.20.1250.20">
    <property type="entry name" value="MFS general substrate transporter like domains"/>
    <property type="match status" value="1"/>
</dbReference>
<keyword evidence="2" id="KW-0812">Transmembrane</keyword>
<feature type="transmembrane region" description="Helical" evidence="2">
    <location>
        <begin position="99"/>
        <end position="117"/>
    </location>
</feature>
<feature type="transmembrane region" description="Helical" evidence="2">
    <location>
        <begin position="358"/>
        <end position="378"/>
    </location>
</feature>
<evidence type="ECO:0000313" key="4">
    <source>
        <dbReference type="Proteomes" id="UP000295444"/>
    </source>
</evidence>
<feature type="region of interest" description="Disordered" evidence="1">
    <location>
        <begin position="382"/>
        <end position="406"/>
    </location>
</feature>
<protein>
    <submittedName>
        <fullName evidence="3">Putative MFS family arabinose efflux permease</fullName>
    </submittedName>
</protein>
<name>A0A4V3D089_LABRH</name>
<proteinExistence type="predicted"/>